<gene>
    <name evidence="1" type="ORF">CDIOL_25950</name>
</gene>
<dbReference type="EMBL" id="BJLA01000008">
    <property type="protein sequence ID" value="GEA31672.1"/>
    <property type="molecule type" value="Genomic_DNA"/>
</dbReference>
<comment type="caution">
    <text evidence="1">The sequence shown here is derived from an EMBL/GenBank/DDBJ whole genome shotgun (WGS) entry which is preliminary data.</text>
</comment>
<reference evidence="1 2" key="1">
    <citation type="submission" date="2019-06" db="EMBL/GenBank/DDBJ databases">
        <title>Draft genome sequence of Clostridium diolis DSM 15410.</title>
        <authorList>
            <person name="Kobayashi H."/>
            <person name="Tanizawa Y."/>
            <person name="Tohno M."/>
        </authorList>
    </citation>
    <scope>NUCLEOTIDE SEQUENCE [LARGE SCALE GENOMIC DNA]</scope>
    <source>
        <strain evidence="1 2">DSM 15410</strain>
    </source>
</reference>
<accession>A0AAV3W2V0</accession>
<sequence length="372" mass="38666">MATKNIEIQDSTGNIYYPHTDALIVKFGNSNVDSTLSDMVYQTAGGSATAITLTIKGSLVNGYPITFIASINNGGAATTINGKKLYKPGTTTSPNLISGKAYTVWYNSTSECFFIKASAEGTALASDVRKNKTFSNDTDNCIVGGLDLSLLISGNIRAGITIDGVTGKSSVVDTADATVAANNMLAGETAYKNGAKVTGTMVDRSGDTACVSSSISGTTLKLKASEGYRDGANDNVTITDANFIAANIVSGKELFGLAGIATPTSLGGLNLIASGTVSGGIKYARNSIPLGVIPATNVKYITGDIVYNWANGATGKTQFYFTVNSYDSLVAGQYYSSNGGYRSAASRLTDIIVAETGDSVVNSYVIMYYFYG</sequence>
<evidence type="ECO:0000313" key="1">
    <source>
        <dbReference type="EMBL" id="GEA31672.1"/>
    </source>
</evidence>
<proteinExistence type="predicted"/>
<keyword evidence="2" id="KW-1185">Reference proteome</keyword>
<protein>
    <submittedName>
        <fullName evidence="1">Uncharacterized protein</fullName>
    </submittedName>
</protein>
<dbReference type="RefSeq" id="WP_051144771.1">
    <property type="nucleotide sequence ID" value="NZ_BJLA01000008.1"/>
</dbReference>
<dbReference type="Proteomes" id="UP000325212">
    <property type="component" value="Unassembled WGS sequence"/>
</dbReference>
<organism evidence="1 2">
    <name type="scientific">Clostridium diolis</name>
    <dbReference type="NCBI Taxonomy" id="223919"/>
    <lineage>
        <taxon>Bacteria</taxon>
        <taxon>Bacillati</taxon>
        <taxon>Bacillota</taxon>
        <taxon>Clostridia</taxon>
        <taxon>Eubacteriales</taxon>
        <taxon>Clostridiaceae</taxon>
        <taxon>Clostridium</taxon>
    </lineage>
</organism>
<dbReference type="AlphaFoldDB" id="A0AAV3W2V0"/>
<name>A0AAV3W2V0_9CLOT</name>
<evidence type="ECO:0000313" key="2">
    <source>
        <dbReference type="Proteomes" id="UP000325212"/>
    </source>
</evidence>